<organism evidence="2 3">
    <name type="scientific">Lentinula lateritia</name>
    <dbReference type="NCBI Taxonomy" id="40482"/>
    <lineage>
        <taxon>Eukaryota</taxon>
        <taxon>Fungi</taxon>
        <taxon>Dikarya</taxon>
        <taxon>Basidiomycota</taxon>
        <taxon>Agaricomycotina</taxon>
        <taxon>Agaricomycetes</taxon>
        <taxon>Agaricomycetidae</taxon>
        <taxon>Agaricales</taxon>
        <taxon>Marasmiineae</taxon>
        <taxon>Omphalotaceae</taxon>
        <taxon>Lentinula</taxon>
    </lineage>
</organism>
<dbReference type="Proteomes" id="UP001150238">
    <property type="component" value="Unassembled WGS sequence"/>
</dbReference>
<feature type="domain" description="BTB" evidence="1">
    <location>
        <begin position="40"/>
        <end position="134"/>
    </location>
</feature>
<accession>A0A9W9AVP4</accession>
<proteinExistence type="predicted"/>
<dbReference type="InterPro" id="IPR011333">
    <property type="entry name" value="SKP1/BTB/POZ_sf"/>
</dbReference>
<sequence>MDDPSSLTQGDPWFQDGNIILVSRDESGSSELPERPPVGFRVHRGVLSRHSEVLRDMFELPQPDTMYDNDNDASRYEGCQVITMYDIPIELSNLVKALYDGVTFHNRSVDDFFYLAGILRLSTKYVISHLRTQAIKHLTQTWTYDLKGHDNMLNLAIRTPQLSYSSDSNTPSNKLSYPYIHPIHVLNLARSTNVRIVVPSALYFLSLYPLSSLLRADHPKLQVAHPSKPSSSLQPSDLVNYTLMFQRRIDGILDFVNTVVGQRTSSAGCTNVTGRTCTRNFQRLGMRLASSWVVRTGPFNLIGQTMSQVSQDTEVFCAACRGDFATDVGAFRQKFWDDLPAVCGLPAWDVMREEELS</sequence>
<dbReference type="Pfam" id="PF00651">
    <property type="entry name" value="BTB"/>
    <property type="match status" value="1"/>
</dbReference>
<protein>
    <recommendedName>
        <fullName evidence="1">BTB domain-containing protein</fullName>
    </recommendedName>
</protein>
<comment type="caution">
    <text evidence="2">The sequence shown here is derived from an EMBL/GenBank/DDBJ whole genome shotgun (WGS) entry which is preliminary data.</text>
</comment>
<dbReference type="AlphaFoldDB" id="A0A9W9AVP4"/>
<name>A0A9W9AVP4_9AGAR</name>
<evidence type="ECO:0000259" key="1">
    <source>
        <dbReference type="Pfam" id="PF00651"/>
    </source>
</evidence>
<gene>
    <name evidence="2" type="ORF">C8J55DRAFT_504513</name>
</gene>
<reference evidence="2" key="2">
    <citation type="journal article" date="2023" name="Proc. Natl. Acad. Sci. U.S.A.">
        <title>A global phylogenomic analysis of the shiitake genus Lentinula.</title>
        <authorList>
            <person name="Sierra-Patev S."/>
            <person name="Min B."/>
            <person name="Naranjo-Ortiz M."/>
            <person name="Looney B."/>
            <person name="Konkel Z."/>
            <person name="Slot J.C."/>
            <person name="Sakamoto Y."/>
            <person name="Steenwyk J.L."/>
            <person name="Rokas A."/>
            <person name="Carro J."/>
            <person name="Camarero S."/>
            <person name="Ferreira P."/>
            <person name="Molpeceres G."/>
            <person name="Ruiz-Duenas F.J."/>
            <person name="Serrano A."/>
            <person name="Henrissat B."/>
            <person name="Drula E."/>
            <person name="Hughes K.W."/>
            <person name="Mata J.L."/>
            <person name="Ishikawa N.K."/>
            <person name="Vargas-Isla R."/>
            <person name="Ushijima S."/>
            <person name="Smith C.A."/>
            <person name="Donoghue J."/>
            <person name="Ahrendt S."/>
            <person name="Andreopoulos W."/>
            <person name="He G."/>
            <person name="LaButti K."/>
            <person name="Lipzen A."/>
            <person name="Ng V."/>
            <person name="Riley R."/>
            <person name="Sandor L."/>
            <person name="Barry K."/>
            <person name="Martinez A.T."/>
            <person name="Xiao Y."/>
            <person name="Gibbons J.G."/>
            <person name="Terashima K."/>
            <person name="Grigoriev I.V."/>
            <person name="Hibbett D."/>
        </authorList>
    </citation>
    <scope>NUCLEOTIDE SEQUENCE</scope>
    <source>
        <strain evidence="2">Sp2 HRB7682 ss15</strain>
    </source>
</reference>
<dbReference type="Gene3D" id="3.30.710.10">
    <property type="entry name" value="Potassium Channel Kv1.1, Chain A"/>
    <property type="match status" value="1"/>
</dbReference>
<evidence type="ECO:0000313" key="3">
    <source>
        <dbReference type="Proteomes" id="UP001150238"/>
    </source>
</evidence>
<dbReference type="EMBL" id="JANVFS010000006">
    <property type="protein sequence ID" value="KAJ4491555.1"/>
    <property type="molecule type" value="Genomic_DNA"/>
</dbReference>
<dbReference type="InterPro" id="IPR000210">
    <property type="entry name" value="BTB/POZ_dom"/>
</dbReference>
<evidence type="ECO:0000313" key="2">
    <source>
        <dbReference type="EMBL" id="KAJ4491555.1"/>
    </source>
</evidence>
<dbReference type="CDD" id="cd18186">
    <property type="entry name" value="BTB_POZ_ZBTB_KLHL-like"/>
    <property type="match status" value="1"/>
</dbReference>
<reference evidence="2" key="1">
    <citation type="submission" date="2022-08" db="EMBL/GenBank/DDBJ databases">
        <authorList>
            <consortium name="DOE Joint Genome Institute"/>
            <person name="Min B."/>
            <person name="Riley R."/>
            <person name="Sierra-Patev S."/>
            <person name="Naranjo-Ortiz M."/>
            <person name="Looney B."/>
            <person name="Konkel Z."/>
            <person name="Slot J.C."/>
            <person name="Sakamoto Y."/>
            <person name="Steenwyk J.L."/>
            <person name="Rokas A."/>
            <person name="Carro J."/>
            <person name="Camarero S."/>
            <person name="Ferreira P."/>
            <person name="Molpeceres G."/>
            <person name="Ruiz-Duenas F.J."/>
            <person name="Serrano A."/>
            <person name="Henrissat B."/>
            <person name="Drula E."/>
            <person name="Hughes K.W."/>
            <person name="Mata J.L."/>
            <person name="Ishikawa N.K."/>
            <person name="Vargas-Isla R."/>
            <person name="Ushijima S."/>
            <person name="Smith C.A."/>
            <person name="Ahrendt S."/>
            <person name="Andreopoulos W."/>
            <person name="He G."/>
            <person name="Labutti K."/>
            <person name="Lipzen A."/>
            <person name="Ng V."/>
            <person name="Sandor L."/>
            <person name="Barry K."/>
            <person name="Martinez A.T."/>
            <person name="Xiao Y."/>
            <person name="Gibbons J.G."/>
            <person name="Terashima K."/>
            <person name="Hibbett D.S."/>
            <person name="Grigoriev I.V."/>
        </authorList>
    </citation>
    <scope>NUCLEOTIDE SEQUENCE</scope>
    <source>
        <strain evidence="2">Sp2 HRB7682 ss15</strain>
    </source>
</reference>